<evidence type="ECO:0000313" key="7">
    <source>
        <dbReference type="Proteomes" id="UP000280935"/>
    </source>
</evidence>
<dbReference type="GO" id="GO:0008253">
    <property type="term" value="F:5'-nucleotidase activity"/>
    <property type="evidence" value="ECO:0007669"/>
    <property type="project" value="TreeGrafter"/>
</dbReference>
<feature type="compositionally biased region" description="Pro residues" evidence="3">
    <location>
        <begin position="670"/>
        <end position="682"/>
    </location>
</feature>
<dbReference type="PANTHER" id="PTHR11575:SF24">
    <property type="entry name" value="5'-NUCLEOTIDASE"/>
    <property type="match status" value="1"/>
</dbReference>
<dbReference type="InterPro" id="IPR004843">
    <property type="entry name" value="Calcineurin-like_PHP"/>
</dbReference>
<dbReference type="Proteomes" id="UP000280935">
    <property type="component" value="Unassembled WGS sequence"/>
</dbReference>
<sequence>MSKYSKRLTSALAASALGLAGVIVAPTLPAAADEVTCAPGTTKVSILSYNDFHGRILQAPALFTAIEKIRDARGQANVGLVSSGDDIGGSTFESMADDDFPTLRIMAAADLDAVAVGNHEFDKGWSDLAGRVHAALPFQELGANVYTKGTTDVAPPLKSHEIFEVGGLRVAVIGAVTADLPSLVSPSGLAEVTIGDPVEAINRVAASLPADVDLVMAAVHEGAPNGSSDGASQAALSPNFNAMWTGIDPRVKVVLNGHTHQSYAWTNDKGQLFTQAASYATQLNELTACVTADGQLSGEVGNVNHVIDPKAVDPSHPRVAEIQKIVKEAVDKANEVGKKVIGTANQAISTPTGNADVRNVESPMSNAVAQLFFDTLSKGNPEFIGIQNPGGTRDSFDQGDITYREAALALPFANTLMTTQITGAQFKTVLEQQWQRKADGTVPSRPFLRLGLSRNVSYTYDESRPEGDRITSIFVAGKPIDPAKLYTVGSGSFLIAGGDNFFELAKGTGTKDSGRVDLEAWIAWVTANQPLSPDHSKRGVSMTAAATELKEGGAATTFTFDVTAAEPVSPEGLDMMLGKATGRDPKDPAKVTPAVPNTKVTVTLDGSVVGTGTVADGKASVEVSVPSSCTLDTREAVLTFTIEPSGTVVHRSVRVQGDGVACTTPEKPGKPVPPRPGDPRPGLPRTGAGLR</sequence>
<evidence type="ECO:0000259" key="5">
    <source>
        <dbReference type="Pfam" id="PF02872"/>
    </source>
</evidence>
<dbReference type="AlphaFoldDB" id="A0A3P1WUX0"/>
<dbReference type="RefSeq" id="WP_125227282.1">
    <property type="nucleotide sequence ID" value="NZ_RQYT01000006.1"/>
</dbReference>
<dbReference type="OrthoDB" id="1016457at2"/>
<dbReference type="InterPro" id="IPR036907">
    <property type="entry name" value="5'-Nucleotdase_C_sf"/>
</dbReference>
<dbReference type="SUPFAM" id="SSF56300">
    <property type="entry name" value="Metallo-dependent phosphatases"/>
    <property type="match status" value="1"/>
</dbReference>
<dbReference type="Pfam" id="PF00149">
    <property type="entry name" value="Metallophos"/>
    <property type="match status" value="1"/>
</dbReference>
<feature type="domain" description="5'-Nucleotidase C-terminal" evidence="5">
    <location>
        <begin position="340"/>
        <end position="501"/>
    </location>
</feature>
<comment type="similarity">
    <text evidence="2">Belongs to the 5'-nucleotidase family.</text>
</comment>
<evidence type="ECO:0000256" key="2">
    <source>
        <dbReference type="RuleBase" id="RU362119"/>
    </source>
</evidence>
<keyword evidence="2" id="KW-0547">Nucleotide-binding</keyword>
<dbReference type="EMBL" id="RQYT01000006">
    <property type="protein sequence ID" value="RRD50424.1"/>
    <property type="molecule type" value="Genomic_DNA"/>
</dbReference>
<feature type="chain" id="PRO_5017844865" evidence="2">
    <location>
        <begin position="33"/>
        <end position="691"/>
    </location>
</feature>
<reference evidence="6 7" key="1">
    <citation type="submission" date="2018-11" db="EMBL/GenBank/DDBJ databases">
        <title>Genomes From Bacteria Associated with the Canine Oral Cavity: a Test Case for Automated Genome-Based Taxonomic Assignment.</title>
        <authorList>
            <person name="Coil D.A."/>
            <person name="Jospin G."/>
            <person name="Darling A.E."/>
            <person name="Wallis C."/>
            <person name="Davis I.J."/>
            <person name="Harris S."/>
            <person name="Eisen J.A."/>
            <person name="Holcombe L.J."/>
            <person name="O'Flynn C."/>
        </authorList>
    </citation>
    <scope>NUCLEOTIDE SEQUENCE [LARGE SCALE GENOMIC DNA]</scope>
    <source>
        <strain evidence="6 7">OH2822_COT-296</strain>
    </source>
</reference>
<organism evidence="6 7">
    <name type="scientific">Arachnia propionica</name>
    <dbReference type="NCBI Taxonomy" id="1750"/>
    <lineage>
        <taxon>Bacteria</taxon>
        <taxon>Bacillati</taxon>
        <taxon>Actinomycetota</taxon>
        <taxon>Actinomycetes</taxon>
        <taxon>Propionibacteriales</taxon>
        <taxon>Propionibacteriaceae</taxon>
        <taxon>Arachnia</taxon>
    </lineage>
</organism>
<evidence type="ECO:0000313" key="6">
    <source>
        <dbReference type="EMBL" id="RRD50424.1"/>
    </source>
</evidence>
<evidence type="ECO:0000256" key="1">
    <source>
        <dbReference type="ARBA" id="ARBA00022729"/>
    </source>
</evidence>
<dbReference type="GO" id="GO:0000166">
    <property type="term" value="F:nucleotide binding"/>
    <property type="evidence" value="ECO:0007669"/>
    <property type="project" value="UniProtKB-KW"/>
</dbReference>
<dbReference type="PANTHER" id="PTHR11575">
    <property type="entry name" value="5'-NUCLEOTIDASE-RELATED"/>
    <property type="match status" value="1"/>
</dbReference>
<dbReference type="Pfam" id="PF02872">
    <property type="entry name" value="5_nucleotid_C"/>
    <property type="match status" value="1"/>
</dbReference>
<evidence type="ECO:0000256" key="3">
    <source>
        <dbReference type="SAM" id="MobiDB-lite"/>
    </source>
</evidence>
<keyword evidence="1 2" id="KW-0732">Signal</keyword>
<gene>
    <name evidence="6" type="ORF">EII35_04540</name>
</gene>
<proteinExistence type="inferred from homology"/>
<dbReference type="GO" id="GO:0008768">
    <property type="term" value="F:UDP-sugar diphosphatase activity"/>
    <property type="evidence" value="ECO:0007669"/>
    <property type="project" value="TreeGrafter"/>
</dbReference>
<name>A0A3P1WUX0_9ACTN</name>
<evidence type="ECO:0000259" key="4">
    <source>
        <dbReference type="Pfam" id="PF00149"/>
    </source>
</evidence>
<dbReference type="PRINTS" id="PR01607">
    <property type="entry name" value="APYRASEFAMLY"/>
</dbReference>
<feature type="domain" description="Calcineurin-like phosphoesterase" evidence="4">
    <location>
        <begin position="46"/>
        <end position="261"/>
    </location>
</feature>
<feature type="region of interest" description="Disordered" evidence="3">
    <location>
        <begin position="659"/>
        <end position="691"/>
    </location>
</feature>
<dbReference type="InterPro" id="IPR006179">
    <property type="entry name" value="5_nucleotidase/apyrase"/>
</dbReference>
<dbReference type="InterPro" id="IPR029052">
    <property type="entry name" value="Metallo-depent_PP-like"/>
</dbReference>
<dbReference type="Gene3D" id="3.60.21.10">
    <property type="match status" value="1"/>
</dbReference>
<feature type="signal peptide" evidence="2">
    <location>
        <begin position="1"/>
        <end position="32"/>
    </location>
</feature>
<dbReference type="Gene3D" id="3.90.780.10">
    <property type="entry name" value="5'-Nucleotidase, C-terminal domain"/>
    <property type="match status" value="1"/>
</dbReference>
<comment type="caution">
    <text evidence="6">The sequence shown here is derived from an EMBL/GenBank/DDBJ whole genome shotgun (WGS) entry which is preliminary data.</text>
</comment>
<accession>A0A3P1WUX0</accession>
<dbReference type="GO" id="GO:0030288">
    <property type="term" value="C:outer membrane-bounded periplasmic space"/>
    <property type="evidence" value="ECO:0007669"/>
    <property type="project" value="TreeGrafter"/>
</dbReference>
<dbReference type="InterPro" id="IPR008334">
    <property type="entry name" value="5'-Nucleotdase_C"/>
</dbReference>
<keyword evidence="2" id="KW-0378">Hydrolase</keyword>
<dbReference type="SUPFAM" id="SSF55816">
    <property type="entry name" value="5'-nucleotidase (syn. UDP-sugar hydrolase), C-terminal domain"/>
    <property type="match status" value="1"/>
</dbReference>
<dbReference type="GO" id="GO:0009166">
    <property type="term" value="P:nucleotide catabolic process"/>
    <property type="evidence" value="ECO:0007669"/>
    <property type="project" value="InterPro"/>
</dbReference>
<protein>
    <submittedName>
        <fullName evidence="6">Bifunctional metallophosphatase/5'-nucleotidase</fullName>
    </submittedName>
</protein>